<dbReference type="AlphaFoldDB" id="L5L609"/>
<organism evidence="2 3">
    <name type="scientific">Pteropus alecto</name>
    <name type="common">Black flying fox</name>
    <dbReference type="NCBI Taxonomy" id="9402"/>
    <lineage>
        <taxon>Eukaryota</taxon>
        <taxon>Metazoa</taxon>
        <taxon>Chordata</taxon>
        <taxon>Craniata</taxon>
        <taxon>Vertebrata</taxon>
        <taxon>Euteleostomi</taxon>
        <taxon>Mammalia</taxon>
        <taxon>Eutheria</taxon>
        <taxon>Laurasiatheria</taxon>
        <taxon>Chiroptera</taxon>
        <taxon>Yinpterochiroptera</taxon>
        <taxon>Pteropodoidea</taxon>
        <taxon>Pteropodidae</taxon>
        <taxon>Pteropodinae</taxon>
        <taxon>Pteropus</taxon>
    </lineage>
</organism>
<name>L5L609_PTEAL</name>
<accession>L5L609</accession>
<evidence type="ECO:0000256" key="1">
    <source>
        <dbReference type="SAM" id="MobiDB-lite"/>
    </source>
</evidence>
<evidence type="ECO:0000313" key="2">
    <source>
        <dbReference type="EMBL" id="ELK19169.1"/>
    </source>
</evidence>
<keyword evidence="3" id="KW-1185">Reference proteome</keyword>
<proteinExistence type="predicted"/>
<feature type="region of interest" description="Disordered" evidence="1">
    <location>
        <begin position="1"/>
        <end position="25"/>
    </location>
</feature>
<gene>
    <name evidence="2" type="ORF">PAL_GLEAN10006667</name>
</gene>
<sequence>MKASGTVKWARRGRGPRNASQTEWGGPQEVAWLASGVRAPGWDPRRRRPPPPGTANMATTAGAAWGGRCVTQVGLGIGVRGGRTSFPEEETRAAWRLALRDLFELLSLSFLDCIVDVGEGNSISIFLGMTVSRRKLQTRVATSLIAVASVRQNQGSIVQRWKSRPWEKGQGQGCHVQFFSLSFHAGKGIASIPFRTDDPRG</sequence>
<dbReference type="InParanoid" id="L5L609"/>
<reference evidence="3" key="1">
    <citation type="journal article" date="2013" name="Science">
        <title>Comparative analysis of bat genomes provides insight into the evolution of flight and immunity.</title>
        <authorList>
            <person name="Zhang G."/>
            <person name="Cowled C."/>
            <person name="Shi Z."/>
            <person name="Huang Z."/>
            <person name="Bishop-Lilly K.A."/>
            <person name="Fang X."/>
            <person name="Wynne J.W."/>
            <person name="Xiong Z."/>
            <person name="Baker M.L."/>
            <person name="Zhao W."/>
            <person name="Tachedjian M."/>
            <person name="Zhu Y."/>
            <person name="Zhou P."/>
            <person name="Jiang X."/>
            <person name="Ng J."/>
            <person name="Yang L."/>
            <person name="Wu L."/>
            <person name="Xiao J."/>
            <person name="Feng Y."/>
            <person name="Chen Y."/>
            <person name="Sun X."/>
            <person name="Zhang Y."/>
            <person name="Marsh G.A."/>
            <person name="Crameri G."/>
            <person name="Broder C.C."/>
            <person name="Frey K.G."/>
            <person name="Wang L.F."/>
            <person name="Wang J."/>
        </authorList>
    </citation>
    <scope>NUCLEOTIDE SEQUENCE [LARGE SCALE GENOMIC DNA]</scope>
</reference>
<evidence type="ECO:0000313" key="3">
    <source>
        <dbReference type="Proteomes" id="UP000010552"/>
    </source>
</evidence>
<dbReference type="Proteomes" id="UP000010552">
    <property type="component" value="Unassembled WGS sequence"/>
</dbReference>
<protein>
    <submittedName>
        <fullName evidence="2">Uncharacterized protein</fullName>
    </submittedName>
</protein>
<dbReference type="EMBL" id="KB030270">
    <property type="protein sequence ID" value="ELK19169.1"/>
    <property type="molecule type" value="Genomic_DNA"/>
</dbReference>